<sequence>MPLALRLLQRGAAGPTSGQKRWPWAHRRGFPGKLLFRCPDLKACLMDAEDASWSRALALCPATDDAPLLALKLNAFQVGMHTVAALATLVLLQKAGLRHVKSLLPRMR</sequence>
<keyword evidence="2" id="KW-1185">Reference proteome</keyword>
<evidence type="ECO:0000313" key="1">
    <source>
        <dbReference type="EMBL" id="CAK9038653.1"/>
    </source>
</evidence>
<dbReference type="EMBL" id="CAXAMN010012614">
    <property type="protein sequence ID" value="CAK9038653.1"/>
    <property type="molecule type" value="Genomic_DNA"/>
</dbReference>
<reference evidence="1 2" key="1">
    <citation type="submission" date="2024-02" db="EMBL/GenBank/DDBJ databases">
        <authorList>
            <person name="Chen Y."/>
            <person name="Shah S."/>
            <person name="Dougan E. K."/>
            <person name="Thang M."/>
            <person name="Chan C."/>
        </authorList>
    </citation>
    <scope>NUCLEOTIDE SEQUENCE [LARGE SCALE GENOMIC DNA]</scope>
</reference>
<accession>A0ABP0LHK7</accession>
<protein>
    <submittedName>
        <fullName evidence="1">Uncharacterized protein</fullName>
    </submittedName>
</protein>
<evidence type="ECO:0000313" key="2">
    <source>
        <dbReference type="Proteomes" id="UP001642484"/>
    </source>
</evidence>
<gene>
    <name evidence="1" type="ORF">CCMP2556_LOCUS21116</name>
</gene>
<comment type="caution">
    <text evidence="1">The sequence shown here is derived from an EMBL/GenBank/DDBJ whole genome shotgun (WGS) entry which is preliminary data.</text>
</comment>
<proteinExistence type="predicted"/>
<dbReference type="Proteomes" id="UP001642484">
    <property type="component" value="Unassembled WGS sequence"/>
</dbReference>
<name>A0ABP0LHK7_9DINO</name>
<organism evidence="1 2">
    <name type="scientific">Durusdinium trenchii</name>
    <dbReference type="NCBI Taxonomy" id="1381693"/>
    <lineage>
        <taxon>Eukaryota</taxon>
        <taxon>Sar</taxon>
        <taxon>Alveolata</taxon>
        <taxon>Dinophyceae</taxon>
        <taxon>Suessiales</taxon>
        <taxon>Symbiodiniaceae</taxon>
        <taxon>Durusdinium</taxon>
    </lineage>
</organism>